<proteinExistence type="predicted"/>
<accession>A0A699UN65</accession>
<sequence>TTIAAAEPQVLAATITAAPVRVAAASTRRRK</sequence>
<gene>
    <name evidence="1" type="ORF">Tci_894898</name>
</gene>
<protein>
    <submittedName>
        <fullName evidence="1">Uncharacterized protein</fullName>
    </submittedName>
</protein>
<comment type="caution">
    <text evidence="1">The sequence shown here is derived from an EMBL/GenBank/DDBJ whole genome shotgun (WGS) entry which is preliminary data.</text>
</comment>
<name>A0A699UN65_TANCI</name>
<reference evidence="1" key="1">
    <citation type="journal article" date="2019" name="Sci. Rep.">
        <title>Draft genome of Tanacetum cinerariifolium, the natural source of mosquito coil.</title>
        <authorList>
            <person name="Yamashiro T."/>
            <person name="Shiraishi A."/>
            <person name="Satake H."/>
            <person name="Nakayama K."/>
        </authorList>
    </citation>
    <scope>NUCLEOTIDE SEQUENCE</scope>
</reference>
<dbReference type="EMBL" id="BKCJ011341060">
    <property type="protein sequence ID" value="GFD22929.1"/>
    <property type="molecule type" value="Genomic_DNA"/>
</dbReference>
<dbReference type="AlphaFoldDB" id="A0A699UN65"/>
<organism evidence="1">
    <name type="scientific">Tanacetum cinerariifolium</name>
    <name type="common">Dalmatian daisy</name>
    <name type="synonym">Chrysanthemum cinerariifolium</name>
    <dbReference type="NCBI Taxonomy" id="118510"/>
    <lineage>
        <taxon>Eukaryota</taxon>
        <taxon>Viridiplantae</taxon>
        <taxon>Streptophyta</taxon>
        <taxon>Embryophyta</taxon>
        <taxon>Tracheophyta</taxon>
        <taxon>Spermatophyta</taxon>
        <taxon>Magnoliopsida</taxon>
        <taxon>eudicotyledons</taxon>
        <taxon>Gunneridae</taxon>
        <taxon>Pentapetalae</taxon>
        <taxon>asterids</taxon>
        <taxon>campanulids</taxon>
        <taxon>Asterales</taxon>
        <taxon>Asteraceae</taxon>
        <taxon>Asteroideae</taxon>
        <taxon>Anthemideae</taxon>
        <taxon>Anthemidinae</taxon>
        <taxon>Tanacetum</taxon>
    </lineage>
</organism>
<feature type="non-terminal residue" evidence="1">
    <location>
        <position position="1"/>
    </location>
</feature>
<evidence type="ECO:0000313" key="1">
    <source>
        <dbReference type="EMBL" id="GFD22929.1"/>
    </source>
</evidence>